<evidence type="ECO:0000313" key="4">
    <source>
        <dbReference type="Proteomes" id="UP000564806"/>
    </source>
</evidence>
<evidence type="ECO:0000313" key="3">
    <source>
        <dbReference type="EMBL" id="NUU60431.1"/>
    </source>
</evidence>
<reference evidence="3" key="1">
    <citation type="submission" date="2020-06" db="EMBL/GenBank/DDBJ databases">
        <title>Paenibacillus sp. nov., isolated from soil.</title>
        <authorList>
            <person name="Seo Y.L."/>
        </authorList>
    </citation>
    <scope>NUCLEOTIDE SEQUENCE [LARGE SCALE GENOMIC DNA]</scope>
    <source>
        <strain evidence="3">JW14</strain>
    </source>
</reference>
<dbReference type="EMBL" id="JABWCS010000201">
    <property type="protein sequence ID" value="NUU60431.1"/>
    <property type="molecule type" value="Genomic_DNA"/>
</dbReference>
<evidence type="ECO:0000256" key="1">
    <source>
        <dbReference type="SAM" id="SignalP"/>
    </source>
</evidence>
<feature type="domain" description="SHOCT" evidence="2">
    <location>
        <begin position="217"/>
        <end position="237"/>
    </location>
</feature>
<feature type="domain" description="SHOCT" evidence="2">
    <location>
        <begin position="120"/>
        <end position="140"/>
    </location>
</feature>
<keyword evidence="1" id="KW-0732">Signal</keyword>
<keyword evidence="4" id="KW-1185">Reference proteome</keyword>
<organism evidence="3 4">
    <name type="scientific">Paenibacillus agri</name>
    <dbReference type="NCBI Taxonomy" id="2744309"/>
    <lineage>
        <taxon>Bacteria</taxon>
        <taxon>Bacillati</taxon>
        <taxon>Bacillota</taxon>
        <taxon>Bacilli</taxon>
        <taxon>Bacillales</taxon>
        <taxon>Paenibacillaceae</taxon>
        <taxon>Paenibacillus</taxon>
    </lineage>
</organism>
<evidence type="ECO:0000259" key="2">
    <source>
        <dbReference type="Pfam" id="PF09851"/>
    </source>
</evidence>
<proteinExistence type="predicted"/>
<dbReference type="Proteomes" id="UP000564806">
    <property type="component" value="Unassembled WGS sequence"/>
</dbReference>
<comment type="caution">
    <text evidence="3">The sequence shown here is derived from an EMBL/GenBank/DDBJ whole genome shotgun (WGS) entry which is preliminary data.</text>
</comment>
<feature type="signal peptide" evidence="1">
    <location>
        <begin position="1"/>
        <end position="29"/>
    </location>
</feature>
<gene>
    <name evidence="3" type="ORF">HPT30_08760</name>
</gene>
<dbReference type="Pfam" id="PF09851">
    <property type="entry name" value="SHOCT"/>
    <property type="match status" value="2"/>
</dbReference>
<sequence length="264" mass="27459">MKKRLIAASVLALSVTLGGGTLLAGNVLAASTVQTTPNPTSATKGPVNGTLKGKGFEWGGERGAHARLDNAAIATLLGVTEKDLKTAEQAGKSLAVIAGEKGVAVQTVVDLVTKQLTTNLDKQLADGKITQAEYDKQKANLATKAGEIVNRTFTGKGEHGKRVKLDNAAIATLLGVTEKDLKTAEQAGKSLAVIAGEKGVAVQTVVDLVSKQLTTNLDKKLADGKITQAEYDKQKANLATKAGEIVNHTFVNRGGHGKFDRNQG</sequence>
<dbReference type="InterPro" id="IPR018649">
    <property type="entry name" value="SHOCT"/>
</dbReference>
<name>A0A850EQW8_9BACL</name>
<dbReference type="AlphaFoldDB" id="A0A850EQW8"/>
<feature type="chain" id="PRO_5032588262" evidence="1">
    <location>
        <begin position="30"/>
        <end position="264"/>
    </location>
</feature>
<dbReference type="RefSeq" id="WP_175371022.1">
    <property type="nucleotide sequence ID" value="NZ_JABWCS010000201.1"/>
</dbReference>
<protein>
    <submittedName>
        <fullName evidence="3">SHOCT domain-containing protein</fullName>
    </submittedName>
</protein>
<accession>A0A850EQW8</accession>